<dbReference type="Proteomes" id="UP000605201">
    <property type="component" value="Unassembled WGS sequence"/>
</dbReference>
<reference evidence="1 2" key="1">
    <citation type="submission" date="2020-08" db="EMBL/GenBank/DDBJ databases">
        <title>Bridging the membrane lipid divide: bacteria of the FCB group superphylum have the potential to synthesize archaeal ether lipids.</title>
        <authorList>
            <person name="Villanueva L."/>
            <person name="Von Meijenfeldt F.A.B."/>
            <person name="Westbye A.B."/>
            <person name="Yadav S."/>
            <person name="Hopmans E.C."/>
            <person name="Dutilh B.E."/>
            <person name="Sinninghe Damste J.S."/>
        </authorList>
    </citation>
    <scope>NUCLEOTIDE SEQUENCE [LARGE SCALE GENOMIC DNA]</scope>
    <source>
        <strain evidence="1">NIOZ-UU17</strain>
    </source>
</reference>
<dbReference type="PIRSF" id="PIRSF035652">
    <property type="entry name" value="CHP02436"/>
    <property type="match status" value="1"/>
</dbReference>
<dbReference type="InterPro" id="IPR012657">
    <property type="entry name" value="23S_rRNA-intervening_sequence"/>
</dbReference>
<dbReference type="SUPFAM" id="SSF158446">
    <property type="entry name" value="IVS-encoded protein-like"/>
    <property type="match status" value="1"/>
</dbReference>
<dbReference type="NCBIfam" id="TIGR02436">
    <property type="entry name" value="four helix bundle protein"/>
    <property type="match status" value="1"/>
</dbReference>
<evidence type="ECO:0000313" key="1">
    <source>
        <dbReference type="EMBL" id="MBC8434090.1"/>
    </source>
</evidence>
<name>A0A8J6TUE1_9BACT</name>
<protein>
    <submittedName>
        <fullName evidence="1">Four helix bundle protein</fullName>
    </submittedName>
</protein>
<organism evidence="1 2">
    <name type="scientific">Candidatus Desulfatibia vada</name>
    <dbReference type="NCBI Taxonomy" id="2841696"/>
    <lineage>
        <taxon>Bacteria</taxon>
        <taxon>Pseudomonadati</taxon>
        <taxon>Thermodesulfobacteriota</taxon>
        <taxon>Desulfobacteria</taxon>
        <taxon>Desulfobacterales</taxon>
        <taxon>Desulfobacterales incertae sedis</taxon>
        <taxon>Candidatus Desulfatibia</taxon>
    </lineage>
</organism>
<sequence length="127" mass="14576">MAHEKLKERTKNFAHRCVKLAIALPKSVLGNHIEKQLIRCSTSVAANYRAALMAQTKPAFISKISIVIEEADESEFWLEFIMDEKLMKKEKVLPLYTEAHELSSIFITTRRTAQSRKSNKKKTVDKV</sequence>
<dbReference type="AlphaFoldDB" id="A0A8J6TUE1"/>
<gene>
    <name evidence="1" type="ORF">H8D96_19440</name>
</gene>
<evidence type="ECO:0000313" key="2">
    <source>
        <dbReference type="Proteomes" id="UP000605201"/>
    </source>
</evidence>
<dbReference type="Pfam" id="PF05635">
    <property type="entry name" value="23S_rRNA_IVP"/>
    <property type="match status" value="1"/>
</dbReference>
<proteinExistence type="predicted"/>
<dbReference type="EMBL" id="JACNIG010000381">
    <property type="protein sequence ID" value="MBC8434090.1"/>
    <property type="molecule type" value="Genomic_DNA"/>
</dbReference>
<dbReference type="Gene3D" id="1.20.1440.60">
    <property type="entry name" value="23S rRNA-intervening sequence"/>
    <property type="match status" value="1"/>
</dbReference>
<dbReference type="InterPro" id="IPR036583">
    <property type="entry name" value="23S_rRNA_IVS_sf"/>
</dbReference>
<comment type="caution">
    <text evidence="1">The sequence shown here is derived from an EMBL/GenBank/DDBJ whole genome shotgun (WGS) entry which is preliminary data.</text>
</comment>
<accession>A0A8J6TUE1</accession>